<dbReference type="PANTHER" id="PTHR30047:SF7">
    <property type="entry name" value="HIGH-AFFINITY CHOLINE TRANSPORT PROTEIN"/>
    <property type="match status" value="1"/>
</dbReference>
<gene>
    <name evidence="9" type="primary">betT</name>
    <name evidence="9" type="ORF">GCM10023211_09800</name>
</gene>
<evidence type="ECO:0000256" key="1">
    <source>
        <dbReference type="ARBA" id="ARBA00004651"/>
    </source>
</evidence>
<feature type="transmembrane region" description="Helical" evidence="8">
    <location>
        <begin position="316"/>
        <end position="333"/>
    </location>
</feature>
<reference evidence="10" key="1">
    <citation type="journal article" date="2019" name="Int. J. Syst. Evol. Microbiol.">
        <title>The Global Catalogue of Microorganisms (GCM) 10K type strain sequencing project: providing services to taxonomists for standard genome sequencing and annotation.</title>
        <authorList>
            <consortium name="The Broad Institute Genomics Platform"/>
            <consortium name="The Broad Institute Genome Sequencing Center for Infectious Disease"/>
            <person name="Wu L."/>
            <person name="Ma J."/>
        </authorList>
    </citation>
    <scope>NUCLEOTIDE SEQUENCE [LARGE SCALE GENOMIC DNA]</scope>
    <source>
        <strain evidence="10">JCM 18050</strain>
    </source>
</reference>
<dbReference type="PANTHER" id="PTHR30047">
    <property type="entry name" value="HIGH-AFFINITY CHOLINE TRANSPORT PROTEIN-RELATED"/>
    <property type="match status" value="1"/>
</dbReference>
<feature type="transmembrane region" description="Helical" evidence="8">
    <location>
        <begin position="440"/>
        <end position="460"/>
    </location>
</feature>
<evidence type="ECO:0000256" key="4">
    <source>
        <dbReference type="ARBA" id="ARBA00022475"/>
    </source>
</evidence>
<evidence type="ECO:0000256" key="7">
    <source>
        <dbReference type="ARBA" id="ARBA00023136"/>
    </source>
</evidence>
<feature type="transmembrane region" description="Helical" evidence="8">
    <location>
        <begin position="90"/>
        <end position="111"/>
    </location>
</feature>
<dbReference type="InterPro" id="IPR000060">
    <property type="entry name" value="BCCT_transptr"/>
</dbReference>
<evidence type="ECO:0000256" key="6">
    <source>
        <dbReference type="ARBA" id="ARBA00022989"/>
    </source>
</evidence>
<dbReference type="NCBIfam" id="TIGR00842">
    <property type="entry name" value="bcct"/>
    <property type="match status" value="1"/>
</dbReference>
<evidence type="ECO:0000256" key="3">
    <source>
        <dbReference type="ARBA" id="ARBA00022448"/>
    </source>
</evidence>
<evidence type="ECO:0000313" key="9">
    <source>
        <dbReference type="EMBL" id="GAA5108022.1"/>
    </source>
</evidence>
<name>A0ABP9N926_9GAMM</name>
<feature type="transmembrane region" description="Helical" evidence="8">
    <location>
        <begin position="12"/>
        <end position="31"/>
    </location>
</feature>
<dbReference type="RefSeq" id="WP_345489400.1">
    <property type="nucleotide sequence ID" value="NZ_BAABHY010000001.1"/>
</dbReference>
<feature type="transmembrane region" description="Helical" evidence="8">
    <location>
        <begin position="261"/>
        <end position="281"/>
    </location>
</feature>
<feature type="transmembrane region" description="Helical" evidence="8">
    <location>
        <begin position="51"/>
        <end position="70"/>
    </location>
</feature>
<comment type="caution">
    <text evidence="9">The sequence shown here is derived from an EMBL/GenBank/DDBJ whole genome shotgun (WGS) entry which is preliminary data.</text>
</comment>
<dbReference type="InterPro" id="IPR018093">
    <property type="entry name" value="BCCT_CS"/>
</dbReference>
<keyword evidence="6 8" id="KW-1133">Transmembrane helix</keyword>
<keyword evidence="10" id="KW-1185">Reference proteome</keyword>
<protein>
    <submittedName>
        <fullName evidence="9">Choline BCCT transporter BetT</fullName>
    </submittedName>
</protein>
<dbReference type="PROSITE" id="PS01303">
    <property type="entry name" value="BCCT"/>
    <property type="match status" value="1"/>
</dbReference>
<feature type="transmembrane region" description="Helical" evidence="8">
    <location>
        <begin position="139"/>
        <end position="162"/>
    </location>
</feature>
<feature type="transmembrane region" description="Helical" evidence="8">
    <location>
        <begin position="229"/>
        <end position="249"/>
    </location>
</feature>
<proteinExistence type="inferred from homology"/>
<evidence type="ECO:0000256" key="5">
    <source>
        <dbReference type="ARBA" id="ARBA00022692"/>
    </source>
</evidence>
<feature type="transmembrane region" description="Helical" evidence="8">
    <location>
        <begin position="345"/>
        <end position="364"/>
    </location>
</feature>
<evidence type="ECO:0000256" key="2">
    <source>
        <dbReference type="ARBA" id="ARBA00005658"/>
    </source>
</evidence>
<organism evidence="9 10">
    <name type="scientific">Orbus sasakiae</name>
    <dbReference type="NCBI Taxonomy" id="1078475"/>
    <lineage>
        <taxon>Bacteria</taxon>
        <taxon>Pseudomonadati</taxon>
        <taxon>Pseudomonadota</taxon>
        <taxon>Gammaproteobacteria</taxon>
        <taxon>Orbales</taxon>
        <taxon>Orbaceae</taxon>
        <taxon>Orbus</taxon>
    </lineage>
</organism>
<feature type="transmembrane region" description="Helical" evidence="8">
    <location>
        <begin position="399"/>
        <end position="419"/>
    </location>
</feature>
<evidence type="ECO:0000256" key="8">
    <source>
        <dbReference type="SAM" id="Phobius"/>
    </source>
</evidence>
<feature type="transmembrane region" description="Helical" evidence="8">
    <location>
        <begin position="472"/>
        <end position="494"/>
    </location>
</feature>
<accession>A0ABP9N926</accession>
<evidence type="ECO:0000313" key="10">
    <source>
        <dbReference type="Proteomes" id="UP001500171"/>
    </source>
</evidence>
<keyword evidence="5 8" id="KW-0812">Transmembrane</keyword>
<feature type="transmembrane region" description="Helical" evidence="8">
    <location>
        <begin position="183"/>
        <end position="209"/>
    </location>
</feature>
<sequence length="661" mass="75134">MNRVFRKEYNPYVFFGSLIILIIMVAYVSLFREQAQYQMSETKEWINTNFGWFYILTVAIILVTAVFLFFSRYGDIKLGPDHSKPEYSNLSWLSMLFAAGMGIGLMFWGVAEPVMHYLVPPDAQPETLAAAKESMKLVFFHWGLSAWAIYALVAVILAYFAFRQNLPLTLRSALYPLIGERIYGGWGHAVDIFAVLGTIIGVSTTLGMGVQQINAGLNYLYGLPIGIDIQTLLIIVVMILVGCSVFSGMDKGIKRLSELNMIFAIVLLLFILILGPTLFILQTFMQNLGGYISELVSRTFNLYAYESNDWVGNWTIFYWAWWLSWSPFVGSFIARISRGRTIREFIAGAMFVPALFTLLWMTVFGDTALHLILYNNAQQLADMVRSDYTMALFAFLEHFPFSSIVSFFAVFMIFLFFITSADSSSMVIDMFASNGKTDTPVWQSLFWVFVVAVVTIALMYSNGLQALQTASIVSALPFAITLLIAMWGLIRALFLDSTKKELQKQSLNFSRPAPRSAGGWQRRLRNLTMFTRRSHVIRFIADVVKPACDEIAEELSKQGYNANVVWAENEGSIQLDLIHEDKVYFSYGVKPKPYPLPEVVTRGIDDDNNDSQEGLMYFRADVYLLEGGQDYDIMGWSKEDVIADILDQYETYLHYLHMIRE</sequence>
<comment type="subcellular location">
    <subcellularLocation>
        <location evidence="1">Cell membrane</location>
        <topology evidence="1">Multi-pass membrane protein</topology>
    </subcellularLocation>
</comment>
<keyword evidence="7 8" id="KW-0472">Membrane</keyword>
<comment type="similarity">
    <text evidence="2">Belongs to the BCCT transporter (TC 2.A.15) family.</text>
</comment>
<dbReference type="Proteomes" id="UP001500171">
    <property type="component" value="Unassembled WGS sequence"/>
</dbReference>
<keyword evidence="4" id="KW-1003">Cell membrane</keyword>
<dbReference type="EMBL" id="BAABHY010000001">
    <property type="protein sequence ID" value="GAA5108022.1"/>
    <property type="molecule type" value="Genomic_DNA"/>
</dbReference>
<keyword evidence="3" id="KW-0813">Transport</keyword>
<dbReference type="Pfam" id="PF02028">
    <property type="entry name" value="BCCT"/>
    <property type="match status" value="1"/>
</dbReference>